<dbReference type="OrthoDB" id="9780095at2"/>
<protein>
    <recommendedName>
        <fullName evidence="3">SAM-dependent methyltransferase</fullName>
    </recommendedName>
</protein>
<gene>
    <name evidence="1" type="ORF">HNQ44_001617</name>
</gene>
<dbReference type="RefSeq" id="WP_135503899.1">
    <property type="nucleotide sequence ID" value="NZ_JACHHE010000004.1"/>
</dbReference>
<dbReference type="EMBL" id="JACHHE010000004">
    <property type="protein sequence ID" value="MBB5180189.1"/>
    <property type="molecule type" value="Genomic_DNA"/>
</dbReference>
<accession>A0A7W8FS54</accession>
<comment type="caution">
    <text evidence="1">The sequence shown here is derived from an EMBL/GenBank/DDBJ whole genome shotgun (WGS) entry which is preliminary data.</text>
</comment>
<evidence type="ECO:0008006" key="3">
    <source>
        <dbReference type="Google" id="ProtNLM"/>
    </source>
</evidence>
<dbReference type="InterPro" id="IPR029063">
    <property type="entry name" value="SAM-dependent_MTases_sf"/>
</dbReference>
<name>A0A7W8FS54_9BACL</name>
<dbReference type="SUPFAM" id="SSF53335">
    <property type="entry name" value="S-adenosyl-L-methionine-dependent methyltransferases"/>
    <property type="match status" value="1"/>
</dbReference>
<dbReference type="AlphaFoldDB" id="A0A7W8FS54"/>
<dbReference type="Proteomes" id="UP000525923">
    <property type="component" value="Unassembled WGS sequence"/>
</dbReference>
<keyword evidence="2" id="KW-1185">Reference proteome</keyword>
<evidence type="ECO:0000313" key="1">
    <source>
        <dbReference type="EMBL" id="MBB5180189.1"/>
    </source>
</evidence>
<reference evidence="1 2" key="1">
    <citation type="submission" date="2020-08" db="EMBL/GenBank/DDBJ databases">
        <title>Genomic Encyclopedia of Type Strains, Phase IV (KMG-IV): sequencing the most valuable type-strain genomes for metagenomic binning, comparative biology and taxonomic classification.</title>
        <authorList>
            <person name="Goeker M."/>
        </authorList>
    </citation>
    <scope>NUCLEOTIDE SEQUENCE [LARGE SCALE GENOMIC DNA]</scope>
    <source>
        <strain evidence="1 2">DSM 15895</strain>
    </source>
</reference>
<sequence>MDERQYDHDLNIHTAGIQQGFHDSFHYNRYEPTPYGLLEALFNNHRLSETDQLVDFGSGKGRLNFLVHHLFGAATTGVEMDQGLHQQACENLESYVQKRPTAKGRIRFTCTLAEQYRIHPRDNKFYFFNPFSVQIFISVINNILKSTERSPRSVELILFFPSDDYIGYLEHSTAFEQFREIELPGVEGDLRERFLIYRLL</sequence>
<organism evidence="1 2">
    <name type="scientific">Planococcus koreensis</name>
    <dbReference type="NCBI Taxonomy" id="112331"/>
    <lineage>
        <taxon>Bacteria</taxon>
        <taxon>Bacillati</taxon>
        <taxon>Bacillota</taxon>
        <taxon>Bacilli</taxon>
        <taxon>Bacillales</taxon>
        <taxon>Caryophanaceae</taxon>
        <taxon>Planococcus</taxon>
    </lineage>
</organism>
<proteinExistence type="predicted"/>
<evidence type="ECO:0000313" key="2">
    <source>
        <dbReference type="Proteomes" id="UP000525923"/>
    </source>
</evidence>
<dbReference type="Gene3D" id="3.40.50.150">
    <property type="entry name" value="Vaccinia Virus protein VP39"/>
    <property type="match status" value="1"/>
</dbReference>